<feature type="transmembrane region" description="Helical" evidence="2">
    <location>
        <begin position="163"/>
        <end position="186"/>
    </location>
</feature>
<dbReference type="InParanoid" id="C5L2B4"/>
<evidence type="ECO:0000313" key="3">
    <source>
        <dbReference type="EMBL" id="EER09126.1"/>
    </source>
</evidence>
<protein>
    <submittedName>
        <fullName evidence="3">Uncharacterized protein</fullName>
    </submittedName>
</protein>
<keyword evidence="2" id="KW-0812">Transmembrane</keyword>
<dbReference type="PANTHER" id="PTHR36694">
    <property type="entry name" value="PASIFLORA 1, ISOFORM A-RELATED"/>
    <property type="match status" value="1"/>
</dbReference>
<feature type="compositionally biased region" description="Polar residues" evidence="1">
    <location>
        <begin position="266"/>
        <end position="278"/>
    </location>
</feature>
<reference evidence="3 4" key="1">
    <citation type="submission" date="2008-07" db="EMBL/GenBank/DDBJ databases">
        <authorList>
            <person name="El-Sayed N."/>
            <person name="Caler E."/>
            <person name="Inman J."/>
            <person name="Amedeo P."/>
            <person name="Hass B."/>
            <person name="Wortman J."/>
        </authorList>
    </citation>
    <scope>NUCLEOTIDE SEQUENCE [LARGE SCALE GENOMIC DNA]</scope>
    <source>
        <strain evidence="4">ATCC 50983 / TXsc</strain>
    </source>
</reference>
<dbReference type="Proteomes" id="UP000007800">
    <property type="component" value="Unassembled WGS sequence"/>
</dbReference>
<keyword evidence="2" id="KW-1133">Transmembrane helix</keyword>
<dbReference type="OrthoDB" id="439164at2759"/>
<feature type="region of interest" description="Disordered" evidence="1">
    <location>
        <begin position="266"/>
        <end position="286"/>
    </location>
</feature>
<accession>C5L2B4</accession>
<keyword evidence="4" id="KW-1185">Reference proteome</keyword>
<dbReference type="GeneID" id="9065297"/>
<dbReference type="EMBL" id="GG678581">
    <property type="protein sequence ID" value="EER09126.1"/>
    <property type="molecule type" value="Genomic_DNA"/>
</dbReference>
<evidence type="ECO:0000313" key="4">
    <source>
        <dbReference type="Proteomes" id="UP000007800"/>
    </source>
</evidence>
<keyword evidence="2" id="KW-0472">Membrane</keyword>
<feature type="transmembrane region" description="Helical" evidence="2">
    <location>
        <begin position="74"/>
        <end position="97"/>
    </location>
</feature>
<gene>
    <name evidence="3" type="ORF">Pmar_PMAR024150</name>
</gene>
<proteinExistence type="predicted"/>
<feature type="transmembrane region" description="Helical" evidence="2">
    <location>
        <begin position="109"/>
        <end position="130"/>
    </location>
</feature>
<evidence type="ECO:0000256" key="1">
    <source>
        <dbReference type="SAM" id="MobiDB-lite"/>
    </source>
</evidence>
<organism evidence="4">
    <name type="scientific">Perkinsus marinus (strain ATCC 50983 / TXsc)</name>
    <dbReference type="NCBI Taxonomy" id="423536"/>
    <lineage>
        <taxon>Eukaryota</taxon>
        <taxon>Sar</taxon>
        <taxon>Alveolata</taxon>
        <taxon>Perkinsozoa</taxon>
        <taxon>Perkinsea</taxon>
        <taxon>Perkinsida</taxon>
        <taxon>Perkinsidae</taxon>
        <taxon>Perkinsus</taxon>
    </lineage>
</organism>
<dbReference type="AlphaFoldDB" id="C5L2B4"/>
<name>C5L2B4_PERM5</name>
<dbReference type="OMA" id="CADWMER"/>
<evidence type="ECO:0000256" key="2">
    <source>
        <dbReference type="SAM" id="Phobius"/>
    </source>
</evidence>
<sequence>MVNSLTSCCCGCSLKTGVKTLAIIDILLGVSTIISLTSISQVETHQHSTWTYMGVEYSSDTPLDLPKLDHVINVLNSIGNVTVLLFFVSAIVALRGVSKGKSRLVRQYAMIRAMEVALSIALSIWLLVIIPRLAREFIDAVLEQMREEAKKHHEDPPEVDEEALIKIVTFVLSTVFIIMEIFGVLLKLYFVWVVKSCADWMERGVDPYAPIYLVTEPSTNRNAYQPANVILGPPVAAPASDQPTASLLVSEGPQNPSAPVLLGENQPGSVAGTHNQAVSGDAYPRI</sequence>
<dbReference type="PANTHER" id="PTHR36694:SF11">
    <property type="entry name" value="LP21121P-RELATED"/>
    <property type="match status" value="1"/>
</dbReference>
<dbReference type="RefSeq" id="XP_002777310.1">
    <property type="nucleotide sequence ID" value="XM_002777264.1"/>
</dbReference>